<feature type="domain" description="Flagellin C-terminal" evidence="5">
    <location>
        <begin position="299"/>
        <end position="382"/>
    </location>
</feature>
<evidence type="ECO:0000256" key="3">
    <source>
        <dbReference type="ARBA" id="ARBA00023143"/>
    </source>
</evidence>
<dbReference type="InterPro" id="IPR013384">
    <property type="entry name" value="Flagell_FlgL"/>
</dbReference>
<feature type="domain" description="Flagellin N-terminal" evidence="4">
    <location>
        <begin position="5"/>
        <end position="140"/>
    </location>
</feature>
<dbReference type="EMBL" id="JBHSGK010000011">
    <property type="protein sequence ID" value="MFC4736955.1"/>
    <property type="molecule type" value="Genomic_DNA"/>
</dbReference>
<reference evidence="7" key="1">
    <citation type="journal article" date="2019" name="Int. J. Syst. Evol. Microbiol.">
        <title>The Global Catalogue of Microorganisms (GCM) 10K type strain sequencing project: providing services to taxonomists for standard genome sequencing and annotation.</title>
        <authorList>
            <consortium name="The Broad Institute Genomics Platform"/>
            <consortium name="The Broad Institute Genome Sequencing Center for Infectious Disease"/>
            <person name="Wu L."/>
            <person name="Ma J."/>
        </authorList>
    </citation>
    <scope>NUCLEOTIDE SEQUENCE [LARGE SCALE GENOMIC DNA]</scope>
    <source>
        <strain evidence="7">JCM 12165</strain>
    </source>
</reference>
<dbReference type="NCBIfam" id="TIGR02550">
    <property type="entry name" value="flagell_flgL"/>
    <property type="match status" value="1"/>
</dbReference>
<protein>
    <submittedName>
        <fullName evidence="6">Flagellar hook-associated protein FlgL</fullName>
    </submittedName>
</protein>
<dbReference type="SUPFAM" id="SSF64518">
    <property type="entry name" value="Phase 1 flagellin"/>
    <property type="match status" value="1"/>
</dbReference>
<sequence>MRVTQSMMTANSMKHLSSGYGQMMKYQDQLSSGKKISRASQDPVVAMNGIRYRTQVTETGQFKRNLSEAHNWMDTSDATLDKATNSLHRIRELTVQASNDSYESGQRSNIAKEVAQLREHLASLANTRNNNKYMFNGTDTTNAPVDTSRMDIGFNGLSGVLEGDLPEEAEDFPLDVMYKGNAYTFQGMEGDSAVFTGPDNETISFTIEDGSVTGAVRSFTEDGTTRTESLPERSVIVSHKDAVSTNGRTVSVELMKGTNVDINVNPQAVFGNQLFADLKALENALEHPDTTASELSAMLDVLDKHVNNSVNERAELGARMNRVEMIDRRVQEQEVIAKRIMSDNEDVEMEEAIMNLMAAENIHRAALSSGARIMQPSLMDFLR</sequence>
<accession>A0ABV9NWZ1</accession>
<dbReference type="InterPro" id="IPR046358">
    <property type="entry name" value="Flagellin_C"/>
</dbReference>
<dbReference type="RefSeq" id="WP_377909568.1">
    <property type="nucleotide sequence ID" value="NZ_JBHSGK010000011.1"/>
</dbReference>
<dbReference type="Proteomes" id="UP001595896">
    <property type="component" value="Unassembled WGS sequence"/>
</dbReference>
<keyword evidence="6" id="KW-0969">Cilium</keyword>
<name>A0ABV9NWZ1_9BACI</name>
<dbReference type="InterPro" id="IPR001492">
    <property type="entry name" value="Flagellin"/>
</dbReference>
<dbReference type="InterPro" id="IPR001029">
    <property type="entry name" value="Flagellin_N"/>
</dbReference>
<evidence type="ECO:0000313" key="6">
    <source>
        <dbReference type="EMBL" id="MFC4736955.1"/>
    </source>
</evidence>
<keyword evidence="3" id="KW-0975">Bacterial flagellum</keyword>
<evidence type="ECO:0000256" key="2">
    <source>
        <dbReference type="ARBA" id="ARBA00005709"/>
    </source>
</evidence>
<keyword evidence="6" id="KW-0966">Cell projection</keyword>
<evidence type="ECO:0000256" key="1">
    <source>
        <dbReference type="ARBA" id="ARBA00004365"/>
    </source>
</evidence>
<evidence type="ECO:0000313" key="7">
    <source>
        <dbReference type="Proteomes" id="UP001595896"/>
    </source>
</evidence>
<organism evidence="6 7">
    <name type="scientific">Bacillus daqingensis</name>
    <dbReference type="NCBI Taxonomy" id="872396"/>
    <lineage>
        <taxon>Bacteria</taxon>
        <taxon>Bacillati</taxon>
        <taxon>Bacillota</taxon>
        <taxon>Bacilli</taxon>
        <taxon>Bacillales</taxon>
        <taxon>Bacillaceae</taxon>
        <taxon>Bacillus</taxon>
    </lineage>
</organism>
<dbReference type="Gene3D" id="1.20.1330.10">
    <property type="entry name" value="f41 fragment of flagellin, N-terminal domain"/>
    <property type="match status" value="1"/>
</dbReference>
<comment type="caution">
    <text evidence="6">The sequence shown here is derived from an EMBL/GenBank/DDBJ whole genome shotgun (WGS) entry which is preliminary data.</text>
</comment>
<keyword evidence="7" id="KW-1185">Reference proteome</keyword>
<dbReference type="Pfam" id="PF00669">
    <property type="entry name" value="Flagellin_N"/>
    <property type="match status" value="1"/>
</dbReference>
<dbReference type="PANTHER" id="PTHR42792">
    <property type="entry name" value="FLAGELLIN"/>
    <property type="match status" value="1"/>
</dbReference>
<gene>
    <name evidence="6" type="primary">flgL</name>
    <name evidence="6" type="ORF">ACFO4L_10190</name>
</gene>
<proteinExistence type="inferred from homology"/>
<evidence type="ECO:0000259" key="4">
    <source>
        <dbReference type="Pfam" id="PF00669"/>
    </source>
</evidence>
<dbReference type="PANTHER" id="PTHR42792:SF1">
    <property type="entry name" value="FLAGELLAR HOOK-ASSOCIATED PROTEIN 3"/>
    <property type="match status" value="1"/>
</dbReference>
<evidence type="ECO:0000259" key="5">
    <source>
        <dbReference type="Pfam" id="PF00700"/>
    </source>
</evidence>
<dbReference type="Pfam" id="PF00700">
    <property type="entry name" value="Flagellin_C"/>
    <property type="match status" value="1"/>
</dbReference>
<keyword evidence="6" id="KW-0282">Flagellum</keyword>
<comment type="similarity">
    <text evidence="2">Belongs to the bacterial flagellin family.</text>
</comment>
<comment type="subcellular location">
    <subcellularLocation>
        <location evidence="1">Bacterial flagellum</location>
    </subcellularLocation>
</comment>